<evidence type="ECO:0000256" key="4">
    <source>
        <dbReference type="ARBA" id="ARBA00022475"/>
    </source>
</evidence>
<comment type="subcellular location">
    <subcellularLocation>
        <location evidence="1">Cell membrane</location>
        <topology evidence="1">Peripheral membrane protein</topology>
    </subcellularLocation>
</comment>
<feature type="domain" description="ABC transporter" evidence="9">
    <location>
        <begin position="13"/>
        <end position="258"/>
    </location>
</feature>
<evidence type="ECO:0000256" key="1">
    <source>
        <dbReference type="ARBA" id="ARBA00004202"/>
    </source>
</evidence>
<keyword evidence="5" id="KW-0547">Nucleotide-binding</keyword>
<dbReference type="PROSITE" id="PS50893">
    <property type="entry name" value="ABC_TRANSPORTER_2"/>
    <property type="match status" value="1"/>
</dbReference>
<dbReference type="PROSITE" id="PS00211">
    <property type="entry name" value="ABC_TRANSPORTER_1"/>
    <property type="match status" value="1"/>
</dbReference>
<protein>
    <submittedName>
        <fullName evidence="10">ABC-type dipeptide/oligopeptide/nickel transport system, ATPase component</fullName>
    </submittedName>
</protein>
<evidence type="ECO:0000256" key="2">
    <source>
        <dbReference type="ARBA" id="ARBA00005417"/>
    </source>
</evidence>
<dbReference type="GO" id="GO:0005524">
    <property type="term" value="F:ATP binding"/>
    <property type="evidence" value="ECO:0007669"/>
    <property type="project" value="UniProtKB-KW"/>
</dbReference>
<dbReference type="SMART" id="SM00382">
    <property type="entry name" value="AAA"/>
    <property type="match status" value="1"/>
</dbReference>
<dbReference type="InterPro" id="IPR003439">
    <property type="entry name" value="ABC_transporter-like_ATP-bd"/>
</dbReference>
<dbReference type="PANTHER" id="PTHR43297:SF2">
    <property type="entry name" value="DIPEPTIDE TRANSPORT ATP-BINDING PROTEIN DPPD"/>
    <property type="match status" value="1"/>
</dbReference>
<evidence type="ECO:0000313" key="10">
    <source>
        <dbReference type="EMBL" id="SNQ47801.1"/>
    </source>
</evidence>
<gene>
    <name evidence="10" type="ORF">FRACA_200039</name>
</gene>
<evidence type="ECO:0000259" key="9">
    <source>
        <dbReference type="PROSITE" id="PS50893"/>
    </source>
</evidence>
<dbReference type="InterPro" id="IPR050388">
    <property type="entry name" value="ABC_Ni/Peptide_Import"/>
</dbReference>
<evidence type="ECO:0000256" key="5">
    <source>
        <dbReference type="ARBA" id="ARBA00022741"/>
    </source>
</evidence>
<name>A0A2I2KQ56_9ACTN</name>
<evidence type="ECO:0000256" key="7">
    <source>
        <dbReference type="ARBA" id="ARBA00023136"/>
    </source>
</evidence>
<dbReference type="SUPFAM" id="SSF52540">
    <property type="entry name" value="P-loop containing nucleoside triphosphate hydrolases"/>
    <property type="match status" value="1"/>
</dbReference>
<dbReference type="Proteomes" id="UP000234331">
    <property type="component" value="Unassembled WGS sequence"/>
</dbReference>
<accession>A0A2I2KQ56</accession>
<dbReference type="AlphaFoldDB" id="A0A2I2KQ56"/>
<keyword evidence="4" id="KW-1003">Cell membrane</keyword>
<keyword evidence="7" id="KW-0472">Membrane</keyword>
<keyword evidence="11" id="KW-1185">Reference proteome</keyword>
<feature type="region of interest" description="Disordered" evidence="8">
    <location>
        <begin position="264"/>
        <end position="291"/>
    </location>
</feature>
<evidence type="ECO:0000313" key="11">
    <source>
        <dbReference type="Proteomes" id="UP000234331"/>
    </source>
</evidence>
<comment type="similarity">
    <text evidence="2">Belongs to the ABC transporter superfamily.</text>
</comment>
<dbReference type="Gene3D" id="3.40.50.300">
    <property type="entry name" value="P-loop containing nucleotide triphosphate hydrolases"/>
    <property type="match status" value="1"/>
</dbReference>
<evidence type="ECO:0000256" key="6">
    <source>
        <dbReference type="ARBA" id="ARBA00022840"/>
    </source>
</evidence>
<dbReference type="InterPro" id="IPR027417">
    <property type="entry name" value="P-loop_NTPase"/>
</dbReference>
<organism evidence="10 11">
    <name type="scientific">Frankia canadensis</name>
    <dbReference type="NCBI Taxonomy" id="1836972"/>
    <lineage>
        <taxon>Bacteria</taxon>
        <taxon>Bacillati</taxon>
        <taxon>Actinomycetota</taxon>
        <taxon>Actinomycetes</taxon>
        <taxon>Frankiales</taxon>
        <taxon>Frankiaceae</taxon>
        <taxon>Frankia</taxon>
    </lineage>
</organism>
<keyword evidence="3" id="KW-0813">Transport</keyword>
<dbReference type="GO" id="GO:0016887">
    <property type="term" value="F:ATP hydrolysis activity"/>
    <property type="evidence" value="ECO:0007669"/>
    <property type="project" value="InterPro"/>
</dbReference>
<reference evidence="10 11" key="1">
    <citation type="submission" date="2017-06" db="EMBL/GenBank/DDBJ databases">
        <authorList>
            <person name="Kim H.J."/>
            <person name="Triplett B.A."/>
        </authorList>
    </citation>
    <scope>NUCLEOTIDE SEQUENCE [LARGE SCALE GENOMIC DNA]</scope>
    <source>
        <strain evidence="10">FRACA_ARgP5</strain>
    </source>
</reference>
<dbReference type="EMBL" id="FZMO01000113">
    <property type="protein sequence ID" value="SNQ47801.1"/>
    <property type="molecule type" value="Genomic_DNA"/>
</dbReference>
<proteinExistence type="inferred from homology"/>
<sequence length="291" mass="30632">MTAGAGGGAELLLEVTDLRVRIGRTPVVDGVGLRVAAGERVGLIGESGSGKSITALAIIGLAPDDAVVRGSVRLRGRELVGRSDRELSRIRGAEVAMIFQEPLSALNPLMRVGRQIAEPLRVHRGYSRRAADAAALDLAERVGLPDPELLVRAYPHQLSGGQRQRVGLALALACRPALILADEPTTALDVTVQAEMLGLLTRLVDETGAALLFITHDLAVVAATTRRLEVMRAGRLVESGATADLLRTPRHPHTQALLAAARAAAWPPAGTVPPREPEDVPGPSDPEAVVR</sequence>
<evidence type="ECO:0000256" key="3">
    <source>
        <dbReference type="ARBA" id="ARBA00022448"/>
    </source>
</evidence>
<dbReference type="InterPro" id="IPR017871">
    <property type="entry name" value="ABC_transporter-like_CS"/>
</dbReference>
<dbReference type="InterPro" id="IPR003593">
    <property type="entry name" value="AAA+_ATPase"/>
</dbReference>
<dbReference type="Pfam" id="PF00005">
    <property type="entry name" value="ABC_tran"/>
    <property type="match status" value="1"/>
</dbReference>
<dbReference type="CDD" id="cd03257">
    <property type="entry name" value="ABC_NikE_OppD_transporters"/>
    <property type="match status" value="1"/>
</dbReference>
<evidence type="ECO:0000256" key="8">
    <source>
        <dbReference type="SAM" id="MobiDB-lite"/>
    </source>
</evidence>
<dbReference type="GO" id="GO:0005886">
    <property type="term" value="C:plasma membrane"/>
    <property type="evidence" value="ECO:0007669"/>
    <property type="project" value="UniProtKB-SubCell"/>
</dbReference>
<dbReference type="PANTHER" id="PTHR43297">
    <property type="entry name" value="OLIGOPEPTIDE TRANSPORT ATP-BINDING PROTEIN APPD"/>
    <property type="match status" value="1"/>
</dbReference>
<dbReference type="RefSeq" id="WP_207770272.1">
    <property type="nucleotide sequence ID" value="NZ_FZMO01000113.1"/>
</dbReference>
<keyword evidence="6" id="KW-0067">ATP-binding</keyword>